<name>A0A1Y1V157_9FUNG</name>
<dbReference type="GO" id="GO:0005524">
    <property type="term" value="F:ATP binding"/>
    <property type="evidence" value="ECO:0007669"/>
    <property type="project" value="UniProtKB-UniRule"/>
</dbReference>
<feature type="domain" description="Protein kinase" evidence="10">
    <location>
        <begin position="11"/>
        <end position="286"/>
    </location>
</feature>
<accession>A0A1Y1V157</accession>
<dbReference type="PANTHER" id="PTHR11909">
    <property type="entry name" value="CASEIN KINASE-RELATED"/>
    <property type="match status" value="1"/>
</dbReference>
<dbReference type="EC" id="2.7.11.1" evidence="1"/>
<evidence type="ECO:0000256" key="9">
    <source>
        <dbReference type="SAM" id="MobiDB-lite"/>
    </source>
</evidence>
<dbReference type="PROSITE" id="PS00108">
    <property type="entry name" value="PROTEIN_KINASE_ST"/>
    <property type="match status" value="1"/>
</dbReference>
<dbReference type="PROSITE" id="PS00107">
    <property type="entry name" value="PROTEIN_KINASE_ATP"/>
    <property type="match status" value="1"/>
</dbReference>
<evidence type="ECO:0000256" key="4">
    <source>
        <dbReference type="ARBA" id="ARBA00022741"/>
    </source>
</evidence>
<dbReference type="InterPro" id="IPR011009">
    <property type="entry name" value="Kinase-like_dom_sf"/>
</dbReference>
<gene>
    <name evidence="11" type="ORF">BCR36DRAFT_334149</name>
</gene>
<feature type="region of interest" description="Disordered" evidence="9">
    <location>
        <begin position="435"/>
        <end position="465"/>
    </location>
</feature>
<dbReference type="CDD" id="cd14017">
    <property type="entry name" value="STKc_TTBK"/>
    <property type="match status" value="1"/>
</dbReference>
<dbReference type="SUPFAM" id="SSF56112">
    <property type="entry name" value="Protein kinase-like (PK-like)"/>
    <property type="match status" value="1"/>
</dbReference>
<feature type="compositionally biased region" description="Low complexity" evidence="9">
    <location>
        <begin position="450"/>
        <end position="459"/>
    </location>
</feature>
<evidence type="ECO:0000256" key="1">
    <source>
        <dbReference type="ARBA" id="ARBA00012513"/>
    </source>
</evidence>
<dbReference type="OrthoDB" id="5579860at2759"/>
<keyword evidence="12" id="KW-1185">Reference proteome</keyword>
<keyword evidence="3" id="KW-0808">Transferase</keyword>
<feature type="compositionally biased region" description="Basic and acidic residues" evidence="9">
    <location>
        <begin position="435"/>
        <end position="447"/>
    </location>
</feature>
<comment type="caution">
    <text evidence="11">The sequence shown here is derived from an EMBL/GenBank/DDBJ whole genome shotgun (WGS) entry which is preliminary data.</text>
</comment>
<dbReference type="STRING" id="1754191.A0A1Y1V157"/>
<dbReference type="Pfam" id="PF00069">
    <property type="entry name" value="Pkinase"/>
    <property type="match status" value="1"/>
</dbReference>
<keyword evidence="5 11" id="KW-0418">Kinase</keyword>
<dbReference type="Proteomes" id="UP000193719">
    <property type="component" value="Unassembled WGS sequence"/>
</dbReference>
<evidence type="ECO:0000256" key="8">
    <source>
        <dbReference type="RuleBase" id="RU000304"/>
    </source>
</evidence>
<sequence>MLRSIVIKKRWKILDSIGKGAFGELFSAYDMETNSTVAIKVEGPLMKNRRKRALLAMEISVLRKMQNSNYVCRFEACGRITIQSSTSSTTYDYMVMQLLGPSLSKLRRKCKKFSLATTALLGKQMLNAIKDCHTIGGVIHRDIKPGNFCIDTTNSYNGRARCYIIDFGLCRPYISSSGEIKEARRSVGFRGTAAYASINAHDGKDLGRVDDLWSLFYVLVEFMTGDLPWKGREKEQVAIYKRQMTNSYLVANLPTPFNDMLQYLKTLKFEDEPDYDLLEGMIDDLFRISGKPYDVPYDWELPKLAEESVNSESTIYGSNNNPLGSYGNEMNANVYSQGGNNNKYYDNRQQAVLSSPSSQNAILTPPYSPIYSNGCVSPYNKKMMSSPSIIPSSSPMEHKNCTKALLINQNHDVNHKPVNGDVKIPATAQLTKFLNEDSSKKNVKGEGQRPTSTSPQQQQHSNPRFLKFLIPN</sequence>
<reference evidence="11 12" key="1">
    <citation type="submission" date="2016-08" db="EMBL/GenBank/DDBJ databases">
        <title>Genomes of anaerobic fungi encode conserved fungal cellulosomes for biomass hydrolysis.</title>
        <authorList>
            <consortium name="DOE Joint Genome Institute"/>
            <person name="Haitjema C.H."/>
            <person name="Gilmore S.P."/>
            <person name="Henske J.K."/>
            <person name="Solomon K.V."/>
            <person name="De Groot R."/>
            <person name="Kuo A."/>
            <person name="Mondo S.J."/>
            <person name="Salamov A.A."/>
            <person name="Labutti K."/>
            <person name="Zhao Z."/>
            <person name="Chiniquy J."/>
            <person name="Barry K."/>
            <person name="Brewer H.M."/>
            <person name="Purvine S.O."/>
            <person name="Wright A.T."/>
            <person name="Boxma B."/>
            <person name="Van Alen T."/>
            <person name="Hackstein J.H."/>
            <person name="Baker S.E."/>
            <person name="Grigoriev I.V."/>
            <person name="O'Malley M.A."/>
        </authorList>
    </citation>
    <scope>NUCLEOTIDE SEQUENCE [LARGE SCALE GENOMIC DNA]</scope>
    <source>
        <strain evidence="12">finn</strain>
    </source>
</reference>
<dbReference type="Gene3D" id="1.10.510.10">
    <property type="entry name" value="Transferase(Phosphotransferase) domain 1"/>
    <property type="match status" value="1"/>
</dbReference>
<keyword evidence="4 7" id="KW-0547">Nucleotide-binding</keyword>
<comment type="similarity">
    <text evidence="8">Belongs to the protein kinase superfamily.</text>
</comment>
<dbReference type="InterPro" id="IPR047916">
    <property type="entry name" value="TTBK_Asator-like_STKc"/>
</dbReference>
<evidence type="ECO:0000313" key="11">
    <source>
        <dbReference type="EMBL" id="ORX44893.1"/>
    </source>
</evidence>
<proteinExistence type="inferred from homology"/>
<dbReference type="AlphaFoldDB" id="A0A1Y1V157"/>
<dbReference type="InterPro" id="IPR008271">
    <property type="entry name" value="Ser/Thr_kinase_AS"/>
</dbReference>
<dbReference type="SMART" id="SM00220">
    <property type="entry name" value="S_TKc"/>
    <property type="match status" value="1"/>
</dbReference>
<dbReference type="InterPro" id="IPR050235">
    <property type="entry name" value="CK1_Ser-Thr_kinase"/>
</dbReference>
<dbReference type="EMBL" id="MCFH01000043">
    <property type="protein sequence ID" value="ORX44893.1"/>
    <property type="molecule type" value="Genomic_DNA"/>
</dbReference>
<protein>
    <recommendedName>
        <fullName evidence="1">non-specific serine/threonine protein kinase</fullName>
        <ecNumber evidence="1">2.7.11.1</ecNumber>
    </recommendedName>
</protein>
<feature type="binding site" evidence="7">
    <location>
        <position position="40"/>
    </location>
    <ligand>
        <name>ATP</name>
        <dbReference type="ChEBI" id="CHEBI:30616"/>
    </ligand>
</feature>
<keyword evidence="2 8" id="KW-0723">Serine/threonine-protein kinase</keyword>
<dbReference type="InterPro" id="IPR000719">
    <property type="entry name" value="Prot_kinase_dom"/>
</dbReference>
<dbReference type="PROSITE" id="PS50011">
    <property type="entry name" value="PROTEIN_KINASE_DOM"/>
    <property type="match status" value="1"/>
</dbReference>
<keyword evidence="6 7" id="KW-0067">ATP-binding</keyword>
<evidence type="ECO:0000256" key="2">
    <source>
        <dbReference type="ARBA" id="ARBA00022527"/>
    </source>
</evidence>
<organism evidence="11 12">
    <name type="scientific">Piromyces finnis</name>
    <dbReference type="NCBI Taxonomy" id="1754191"/>
    <lineage>
        <taxon>Eukaryota</taxon>
        <taxon>Fungi</taxon>
        <taxon>Fungi incertae sedis</taxon>
        <taxon>Chytridiomycota</taxon>
        <taxon>Chytridiomycota incertae sedis</taxon>
        <taxon>Neocallimastigomycetes</taxon>
        <taxon>Neocallimastigales</taxon>
        <taxon>Neocallimastigaceae</taxon>
        <taxon>Piromyces</taxon>
    </lineage>
</organism>
<evidence type="ECO:0000256" key="7">
    <source>
        <dbReference type="PROSITE-ProRule" id="PRU10141"/>
    </source>
</evidence>
<evidence type="ECO:0000256" key="3">
    <source>
        <dbReference type="ARBA" id="ARBA00022679"/>
    </source>
</evidence>
<evidence type="ECO:0000313" key="12">
    <source>
        <dbReference type="Proteomes" id="UP000193719"/>
    </source>
</evidence>
<evidence type="ECO:0000256" key="6">
    <source>
        <dbReference type="ARBA" id="ARBA00022840"/>
    </source>
</evidence>
<evidence type="ECO:0000259" key="10">
    <source>
        <dbReference type="PROSITE" id="PS50011"/>
    </source>
</evidence>
<evidence type="ECO:0000256" key="5">
    <source>
        <dbReference type="ARBA" id="ARBA00022777"/>
    </source>
</evidence>
<reference evidence="11 12" key="2">
    <citation type="submission" date="2016-08" db="EMBL/GenBank/DDBJ databases">
        <title>Pervasive Adenine N6-methylation of Active Genes in Fungi.</title>
        <authorList>
            <consortium name="DOE Joint Genome Institute"/>
            <person name="Mondo S.J."/>
            <person name="Dannebaum R.O."/>
            <person name="Kuo R.C."/>
            <person name="Labutti K."/>
            <person name="Haridas S."/>
            <person name="Kuo A."/>
            <person name="Salamov A."/>
            <person name="Ahrendt S.R."/>
            <person name="Lipzen A."/>
            <person name="Sullivan W."/>
            <person name="Andreopoulos W.B."/>
            <person name="Clum A."/>
            <person name="Lindquist E."/>
            <person name="Daum C."/>
            <person name="Ramamoorthy G.K."/>
            <person name="Gryganskyi A."/>
            <person name="Culley D."/>
            <person name="Magnuson J.K."/>
            <person name="James T.Y."/>
            <person name="O'Malley M.A."/>
            <person name="Stajich J.E."/>
            <person name="Spatafora J.W."/>
            <person name="Visel A."/>
            <person name="Grigoriev I.V."/>
        </authorList>
    </citation>
    <scope>NUCLEOTIDE SEQUENCE [LARGE SCALE GENOMIC DNA]</scope>
    <source>
        <strain evidence="12">finn</strain>
    </source>
</reference>
<dbReference type="GO" id="GO:0004674">
    <property type="term" value="F:protein serine/threonine kinase activity"/>
    <property type="evidence" value="ECO:0007669"/>
    <property type="project" value="UniProtKB-KW"/>
</dbReference>
<dbReference type="InterPro" id="IPR017441">
    <property type="entry name" value="Protein_kinase_ATP_BS"/>
</dbReference>